<proteinExistence type="inferred from homology"/>
<feature type="domain" description="Smr" evidence="9">
    <location>
        <begin position="698"/>
        <end position="773"/>
    </location>
</feature>
<dbReference type="Gene3D" id="3.30.1370.110">
    <property type="match status" value="1"/>
</dbReference>
<keyword evidence="6 7" id="KW-0238">DNA-binding</keyword>
<dbReference type="SMART" id="SM00533">
    <property type="entry name" value="MUTSd"/>
    <property type="match status" value="1"/>
</dbReference>
<keyword evidence="5 7" id="KW-0694">RNA-binding</keyword>
<evidence type="ECO:0000313" key="11">
    <source>
        <dbReference type="Proteomes" id="UP000539953"/>
    </source>
</evidence>
<feature type="binding site" evidence="7">
    <location>
        <begin position="336"/>
        <end position="343"/>
    </location>
    <ligand>
        <name>ATP</name>
        <dbReference type="ChEBI" id="CHEBI:30616"/>
    </ligand>
</feature>
<dbReference type="GO" id="GO:0019843">
    <property type="term" value="F:rRNA binding"/>
    <property type="evidence" value="ECO:0007669"/>
    <property type="project" value="UniProtKB-UniRule"/>
</dbReference>
<dbReference type="PIRSF" id="PIRSF005814">
    <property type="entry name" value="MutS_YshD"/>
    <property type="match status" value="1"/>
</dbReference>
<dbReference type="GO" id="GO:0140664">
    <property type="term" value="F:ATP-dependent DNA damage sensor activity"/>
    <property type="evidence" value="ECO:0007669"/>
    <property type="project" value="InterPro"/>
</dbReference>
<dbReference type="EMBL" id="JACHHK010000006">
    <property type="protein sequence ID" value="MBB5183607.1"/>
    <property type="molecule type" value="Genomic_DNA"/>
</dbReference>
<dbReference type="Pfam" id="PF00488">
    <property type="entry name" value="MutS_V"/>
    <property type="match status" value="1"/>
</dbReference>
<dbReference type="RefSeq" id="WP_183328904.1">
    <property type="nucleotide sequence ID" value="NZ_JACHHK010000006.1"/>
</dbReference>
<dbReference type="EC" id="3.1.-.-" evidence="7"/>
<dbReference type="SMART" id="SM00534">
    <property type="entry name" value="MUTSac"/>
    <property type="match status" value="1"/>
</dbReference>
<dbReference type="GO" id="GO:0006298">
    <property type="term" value="P:mismatch repair"/>
    <property type="evidence" value="ECO:0007669"/>
    <property type="project" value="InterPro"/>
</dbReference>
<gene>
    <name evidence="7" type="primary">mutS2</name>
    <name evidence="7" type="synonym">rqcU</name>
    <name evidence="10" type="ORF">HNQ47_001642</name>
</gene>
<dbReference type="GO" id="GO:0043023">
    <property type="term" value="F:ribosomal large subunit binding"/>
    <property type="evidence" value="ECO:0007669"/>
    <property type="project" value="UniProtKB-UniRule"/>
</dbReference>
<comment type="caution">
    <text evidence="10">The sequence shown here is derived from an EMBL/GenBank/DDBJ whole genome shotgun (WGS) entry which is preliminary data.</text>
</comment>
<dbReference type="InterPro" id="IPR046893">
    <property type="entry name" value="MSSS"/>
</dbReference>
<dbReference type="Pfam" id="PF20297">
    <property type="entry name" value="MSSS"/>
    <property type="match status" value="1"/>
</dbReference>
<organism evidence="10 11">
    <name type="scientific">Catenisphaera adipataccumulans</name>
    <dbReference type="NCBI Taxonomy" id="700500"/>
    <lineage>
        <taxon>Bacteria</taxon>
        <taxon>Bacillati</taxon>
        <taxon>Bacillota</taxon>
        <taxon>Erysipelotrichia</taxon>
        <taxon>Erysipelotrichales</taxon>
        <taxon>Erysipelotrichaceae</taxon>
        <taxon>Catenisphaera</taxon>
    </lineage>
</organism>
<dbReference type="PANTHER" id="PTHR48466:SF2">
    <property type="entry name" value="OS10G0509000 PROTEIN"/>
    <property type="match status" value="1"/>
</dbReference>
<dbReference type="EC" id="3.6.4.-" evidence="7"/>
<dbReference type="InterPro" id="IPR007696">
    <property type="entry name" value="DNA_mismatch_repair_MutS_core"/>
</dbReference>
<evidence type="ECO:0000256" key="3">
    <source>
        <dbReference type="ARBA" id="ARBA00022801"/>
    </source>
</evidence>
<evidence type="ECO:0000256" key="6">
    <source>
        <dbReference type="ARBA" id="ARBA00023125"/>
    </source>
</evidence>
<dbReference type="Pfam" id="PF01713">
    <property type="entry name" value="Smr"/>
    <property type="match status" value="1"/>
</dbReference>
<dbReference type="Gene3D" id="3.40.50.300">
    <property type="entry name" value="P-loop containing nucleotide triphosphate hydrolases"/>
    <property type="match status" value="1"/>
</dbReference>
<dbReference type="SUPFAM" id="SSF48334">
    <property type="entry name" value="DNA repair protein MutS, domain III"/>
    <property type="match status" value="1"/>
</dbReference>
<evidence type="ECO:0000256" key="2">
    <source>
        <dbReference type="ARBA" id="ARBA00022741"/>
    </source>
</evidence>
<dbReference type="GO" id="GO:0004519">
    <property type="term" value="F:endonuclease activity"/>
    <property type="evidence" value="ECO:0007669"/>
    <property type="project" value="UniProtKB-UniRule"/>
</dbReference>
<name>A0A7W8FY34_9FIRM</name>
<dbReference type="PROSITE" id="PS51257">
    <property type="entry name" value="PROKAR_LIPOPROTEIN"/>
    <property type="match status" value="1"/>
</dbReference>
<comment type="function">
    <text evidence="7">Endonuclease that is involved in the suppression of homologous recombination and thus may have a key role in the control of bacterial genetic diversity.</text>
</comment>
<comment type="function">
    <text evidence="7">Acts as a ribosome collision sensor, splitting the ribosome into its 2 subunits. Detects stalled/collided 70S ribosomes which it binds and splits by an ATP-hydrolysis driven conformational change. Acts upstream of the ribosome quality control system (RQC), a ribosome-associated complex that mediates the extraction of incompletely synthesized nascent chains from stalled ribosomes and their subsequent degradation. Probably generates substrates for RQC.</text>
</comment>
<dbReference type="Proteomes" id="UP000539953">
    <property type="component" value="Unassembled WGS sequence"/>
</dbReference>
<comment type="similarity">
    <text evidence="7">Belongs to the DNA mismatch repair MutS family. MutS2 subfamily.</text>
</comment>
<dbReference type="SMART" id="SM00463">
    <property type="entry name" value="SMR"/>
    <property type="match status" value="1"/>
</dbReference>
<comment type="subunit">
    <text evidence="7">Homodimer. Binds to stalled ribosomes, contacting rRNA.</text>
</comment>
<dbReference type="AlphaFoldDB" id="A0A7W8FY34"/>
<dbReference type="PANTHER" id="PTHR48466">
    <property type="entry name" value="OS10G0509000 PROTEIN-RELATED"/>
    <property type="match status" value="1"/>
</dbReference>
<keyword evidence="1 7" id="KW-0699">rRNA-binding</keyword>
<dbReference type="GO" id="GO:0005524">
    <property type="term" value="F:ATP binding"/>
    <property type="evidence" value="ECO:0007669"/>
    <property type="project" value="UniProtKB-UniRule"/>
</dbReference>
<dbReference type="NCBIfam" id="TIGR01069">
    <property type="entry name" value="mutS2"/>
    <property type="match status" value="1"/>
</dbReference>
<dbReference type="InterPro" id="IPR045076">
    <property type="entry name" value="MutS"/>
</dbReference>
<evidence type="ECO:0000259" key="9">
    <source>
        <dbReference type="PROSITE" id="PS50828"/>
    </source>
</evidence>
<dbReference type="PROSITE" id="PS00486">
    <property type="entry name" value="DNA_MISMATCH_REPAIR_2"/>
    <property type="match status" value="1"/>
</dbReference>
<keyword evidence="2 7" id="KW-0547">Nucleotide-binding</keyword>
<feature type="coiled-coil region" evidence="8">
    <location>
        <begin position="509"/>
        <end position="600"/>
    </location>
</feature>
<evidence type="ECO:0000256" key="5">
    <source>
        <dbReference type="ARBA" id="ARBA00022884"/>
    </source>
</evidence>
<evidence type="ECO:0000256" key="1">
    <source>
        <dbReference type="ARBA" id="ARBA00022730"/>
    </source>
</evidence>
<dbReference type="HAMAP" id="MF_00092">
    <property type="entry name" value="MutS2"/>
    <property type="match status" value="1"/>
</dbReference>
<keyword evidence="7" id="KW-0255">Endonuclease</keyword>
<dbReference type="InterPro" id="IPR036187">
    <property type="entry name" value="DNA_mismatch_repair_MutS_sf"/>
</dbReference>
<evidence type="ECO:0000313" key="10">
    <source>
        <dbReference type="EMBL" id="MBB5183607.1"/>
    </source>
</evidence>
<evidence type="ECO:0000256" key="7">
    <source>
        <dbReference type="HAMAP-Rule" id="MF_00092"/>
    </source>
</evidence>
<evidence type="ECO:0000256" key="8">
    <source>
        <dbReference type="SAM" id="Coils"/>
    </source>
</evidence>
<evidence type="ECO:0000256" key="4">
    <source>
        <dbReference type="ARBA" id="ARBA00022840"/>
    </source>
</evidence>
<dbReference type="GO" id="GO:0030983">
    <property type="term" value="F:mismatched DNA binding"/>
    <property type="evidence" value="ECO:0007669"/>
    <property type="project" value="InterPro"/>
</dbReference>
<keyword evidence="3 7" id="KW-0378">Hydrolase</keyword>
<dbReference type="SUPFAM" id="SSF52540">
    <property type="entry name" value="P-loop containing nucleoside triphosphate hydrolases"/>
    <property type="match status" value="1"/>
</dbReference>
<dbReference type="InterPro" id="IPR002625">
    <property type="entry name" value="Smr_dom"/>
</dbReference>
<dbReference type="InterPro" id="IPR005747">
    <property type="entry name" value="MutS2"/>
</dbReference>
<dbReference type="InterPro" id="IPR027417">
    <property type="entry name" value="P-loop_NTPase"/>
</dbReference>
<dbReference type="GO" id="GO:0045910">
    <property type="term" value="P:negative regulation of DNA recombination"/>
    <property type="evidence" value="ECO:0007669"/>
    <property type="project" value="InterPro"/>
</dbReference>
<keyword evidence="4 7" id="KW-0067">ATP-binding</keyword>
<keyword evidence="11" id="KW-1185">Reference proteome</keyword>
<dbReference type="GO" id="GO:0072344">
    <property type="term" value="P:rescue of stalled ribosome"/>
    <property type="evidence" value="ECO:0007669"/>
    <property type="project" value="UniProtKB-UniRule"/>
</dbReference>
<dbReference type="InterPro" id="IPR036063">
    <property type="entry name" value="Smr_dom_sf"/>
</dbReference>
<dbReference type="InterPro" id="IPR000432">
    <property type="entry name" value="DNA_mismatch_repair_MutS_C"/>
</dbReference>
<keyword evidence="7" id="KW-0540">Nuclease</keyword>
<protein>
    <recommendedName>
        <fullName evidence="7">Endonuclease MutS2</fullName>
        <ecNumber evidence="7">3.1.-.-</ecNumber>
    </recommendedName>
    <alternativeName>
        <fullName evidence="7">Ribosome-associated protein quality control-upstream factor</fullName>
        <shortName evidence="7">RQC-upstream factor</shortName>
        <shortName evidence="7">RqcU</shortName>
        <ecNumber evidence="7">3.6.4.-</ecNumber>
    </alternativeName>
</protein>
<keyword evidence="8" id="KW-0175">Coiled coil</keyword>
<dbReference type="PROSITE" id="PS50828">
    <property type="entry name" value="SMR"/>
    <property type="match status" value="1"/>
</dbReference>
<dbReference type="GO" id="GO:0016887">
    <property type="term" value="F:ATP hydrolysis activity"/>
    <property type="evidence" value="ECO:0007669"/>
    <property type="project" value="InterPro"/>
</dbReference>
<dbReference type="SUPFAM" id="SSF160443">
    <property type="entry name" value="SMR domain-like"/>
    <property type="match status" value="1"/>
</dbReference>
<reference evidence="10 11" key="1">
    <citation type="submission" date="2020-08" db="EMBL/GenBank/DDBJ databases">
        <title>Genomic Encyclopedia of Type Strains, Phase IV (KMG-IV): sequencing the most valuable type-strain genomes for metagenomic binning, comparative biology and taxonomic classification.</title>
        <authorList>
            <person name="Goeker M."/>
        </authorList>
    </citation>
    <scope>NUCLEOTIDE SEQUENCE [LARGE SCALE GENOMIC DNA]</scope>
    <source>
        <strain evidence="10 11">DSM 25799</strain>
    </source>
</reference>
<accession>A0A7W8FY34</accession>
<sequence>MRRTNEECKIEFDQAIDYDKVLQQIAGHASFSCSRDAILSAMPLDSHDEIQQALELVKEGMELERKAVYVNFTGCSDIRDAVVRARKEMVLSGPELNAVRLFLNACQSVHRTLNESEAPHLNELSQSMDLCRPLVRSIQEQIDAAGMVKDDASPLLLNKHREYNDVRMHLQTTARDFIKSHSQQLMETVTTTIQGRLCVLVRAQDKNTFGGMVHGSSQSGQAFYAEPRSFVTYNNRLQNINDEIEAEKHRICKELSVKVRKNALALLSDLETMTYLDEAMAKARWAYEKDGCVPLMENNRRKLYMEAARHPLLDPENVVANTYTLNESQYCMMISGPNMGGKTVTLKTIGLFVTLAHAGFPVLCHTAHIPFYESLWFVIGDNQSIENNLSTFSAHISKIARICDNCDRNSFVLLDELGSGTDPAEGAGLAVAILEYLMDRECTVLTSTHYHQVKSFGQTDARILVASMEFNAETLHPTYRFIPGVSGASYAFDIAAQYHLKESILKRAYAFKEENARQSEKEIEHLEQMQNEVHEQKERFRALIEDAHRVQREAQAKKEAMDAKKRDMDENYARELDEMLEEKRNEADAIVRTLRKQKNTKFHEQTEKIHELNALAEPIPEEPAETPKLKVGDYVQLDGLNSHGEITDIRKQEATVSVNGMKMKVKMNRLKKIQRPNVQKKKTELHLLSSKKRMPLELNLIGMHVDEGLRALDDYIDQAVANHVSQVRIVHGMGAGKLRQAVWDDLHHQPAVKEITAAGPNDGGLGATIVTLK</sequence>
<dbReference type="FunFam" id="3.40.50.300:FF:000830">
    <property type="entry name" value="Endonuclease MutS2"/>
    <property type="match status" value="1"/>
</dbReference>